<dbReference type="InterPro" id="IPR004839">
    <property type="entry name" value="Aminotransferase_I/II_large"/>
</dbReference>
<dbReference type="GO" id="GO:0030170">
    <property type="term" value="F:pyridoxal phosphate binding"/>
    <property type="evidence" value="ECO:0007669"/>
    <property type="project" value="InterPro"/>
</dbReference>
<proteinExistence type="predicted"/>
<gene>
    <name evidence="5" type="ordered locus">Trad_2567</name>
</gene>
<evidence type="ECO:0000256" key="3">
    <source>
        <dbReference type="ARBA" id="ARBA00022679"/>
    </source>
</evidence>
<dbReference type="InterPro" id="IPR015421">
    <property type="entry name" value="PyrdxlP-dep_Trfase_major"/>
</dbReference>
<dbReference type="STRING" id="649638.Trad_2567"/>
<dbReference type="KEGG" id="tra:Trad_2567"/>
<evidence type="ECO:0000259" key="4">
    <source>
        <dbReference type="Pfam" id="PF00155"/>
    </source>
</evidence>
<evidence type="ECO:0000256" key="1">
    <source>
        <dbReference type="ARBA" id="ARBA00001933"/>
    </source>
</evidence>
<dbReference type="InterPro" id="IPR015422">
    <property type="entry name" value="PyrdxlP-dep_Trfase_small"/>
</dbReference>
<keyword evidence="2 5" id="KW-0032">Aminotransferase</keyword>
<dbReference type="eggNOG" id="COG0436">
    <property type="taxonomic scope" value="Bacteria"/>
</dbReference>
<evidence type="ECO:0000256" key="2">
    <source>
        <dbReference type="ARBA" id="ARBA00022576"/>
    </source>
</evidence>
<dbReference type="RefSeq" id="WP_013179034.1">
    <property type="nucleotide sequence ID" value="NC_014221.1"/>
</dbReference>
<dbReference type="Pfam" id="PF00155">
    <property type="entry name" value="Aminotran_1_2"/>
    <property type="match status" value="1"/>
</dbReference>
<organism evidence="5 6">
    <name type="scientific">Truepera radiovictrix (strain DSM 17093 / CIP 108686 / LMG 22925 / RQ-24)</name>
    <dbReference type="NCBI Taxonomy" id="649638"/>
    <lineage>
        <taxon>Bacteria</taxon>
        <taxon>Thermotogati</taxon>
        <taxon>Deinococcota</taxon>
        <taxon>Deinococci</taxon>
        <taxon>Trueperales</taxon>
        <taxon>Trueperaceae</taxon>
        <taxon>Truepera</taxon>
    </lineage>
</organism>
<evidence type="ECO:0000313" key="5">
    <source>
        <dbReference type="EMBL" id="ADI15673.1"/>
    </source>
</evidence>
<dbReference type="CDD" id="cd00609">
    <property type="entry name" value="AAT_like"/>
    <property type="match status" value="1"/>
</dbReference>
<sequence length="391" mass="41653">MTGWASRRAQAMPRSVFATMDAAKARARAKGLELIDLSIGSSDLAPPAVALEALRRATYDPETYGYCLFSGTAPLRRAVAAWFGARYGVSLDADEQVLPLIGSQEGFANLLLATTDPGDLILLPDPGYPSYYGAVALAGLEMHAVPLEAENGFLPELGAIPERVARRAKVLVLSYPNNPTAAVATPELMREAVAFCREHRILLVHDFPYVDTVYGDYRAPSVLAQPGGLETAVELYSCSKSFHMGGFRIGWAAGNAAAIAALARVKGAVDFNQYRGIQAMAVAALEAGAEVTREAARVFEARRDALVGALRRAGWEVPTPQASMYVWAPLPKGTDSFAFAVAAAEQTGVCVAPGRAFGERGEGYVRFALVRDAAVLARAAARLATFLEERG</sequence>
<dbReference type="PANTHER" id="PTHR42832">
    <property type="entry name" value="AMINO ACID AMINOTRANSFERASE"/>
    <property type="match status" value="1"/>
</dbReference>
<dbReference type="Gene3D" id="3.40.640.10">
    <property type="entry name" value="Type I PLP-dependent aspartate aminotransferase-like (Major domain)"/>
    <property type="match status" value="1"/>
</dbReference>
<dbReference type="HOGENOM" id="CLU_017584_4_5_0"/>
<reference evidence="5 6" key="2">
    <citation type="journal article" date="2011" name="Stand. Genomic Sci.">
        <title>Complete genome sequence of Truepera radiovictrix type strain (RQ-24).</title>
        <authorList>
            <person name="Ivanova N."/>
            <person name="Rohde C."/>
            <person name="Munk C."/>
            <person name="Nolan M."/>
            <person name="Lucas S."/>
            <person name="Del Rio T.G."/>
            <person name="Tice H."/>
            <person name="Deshpande S."/>
            <person name="Cheng J.F."/>
            <person name="Tapia R."/>
            <person name="Han C."/>
            <person name="Goodwin L."/>
            <person name="Pitluck S."/>
            <person name="Liolios K."/>
            <person name="Mavromatis K."/>
            <person name="Mikhailova N."/>
            <person name="Pati A."/>
            <person name="Chen A."/>
            <person name="Palaniappan K."/>
            <person name="Land M."/>
            <person name="Hauser L."/>
            <person name="Chang Y.J."/>
            <person name="Jeffries C.D."/>
            <person name="Brambilla E."/>
            <person name="Rohde M."/>
            <person name="Goker M."/>
            <person name="Tindall B.J."/>
            <person name="Woyke T."/>
            <person name="Bristow J."/>
            <person name="Eisen J.A."/>
            <person name="Markowitz V."/>
            <person name="Hugenholtz P."/>
            <person name="Kyrpides N.C."/>
            <person name="Klenk H.P."/>
            <person name="Lapidus A."/>
        </authorList>
    </citation>
    <scope>NUCLEOTIDE SEQUENCE [LARGE SCALE GENOMIC DNA]</scope>
    <source>
        <strain evidence="6">DSM 17093 / CIP 108686 / LMG 22925 / RQ-24</strain>
    </source>
</reference>
<dbReference type="InterPro" id="IPR050881">
    <property type="entry name" value="LL-DAP_aminotransferase"/>
</dbReference>
<protein>
    <submittedName>
        <fullName evidence="5">Aminotransferase class I and II</fullName>
    </submittedName>
</protein>
<dbReference type="InterPro" id="IPR015424">
    <property type="entry name" value="PyrdxlP-dep_Trfase"/>
</dbReference>
<comment type="cofactor">
    <cofactor evidence="1">
        <name>pyridoxal 5'-phosphate</name>
        <dbReference type="ChEBI" id="CHEBI:597326"/>
    </cofactor>
</comment>
<dbReference type="AlphaFoldDB" id="D7CTX6"/>
<dbReference type="NCBIfam" id="NF005613">
    <property type="entry name" value="PRK07366.1"/>
    <property type="match status" value="1"/>
</dbReference>
<accession>D7CTX6</accession>
<dbReference type="SUPFAM" id="SSF53383">
    <property type="entry name" value="PLP-dependent transferases"/>
    <property type="match status" value="1"/>
</dbReference>
<name>D7CTX6_TRURR</name>
<feature type="domain" description="Aminotransferase class I/classII large" evidence="4">
    <location>
        <begin position="34"/>
        <end position="383"/>
    </location>
</feature>
<dbReference type="GO" id="GO:0008483">
    <property type="term" value="F:transaminase activity"/>
    <property type="evidence" value="ECO:0007669"/>
    <property type="project" value="UniProtKB-KW"/>
</dbReference>
<dbReference type="PANTHER" id="PTHR42832:SF2">
    <property type="entry name" value="ASPARTATE TRANSAMINASE"/>
    <property type="match status" value="1"/>
</dbReference>
<dbReference type="EMBL" id="CP002049">
    <property type="protein sequence ID" value="ADI15673.1"/>
    <property type="molecule type" value="Genomic_DNA"/>
</dbReference>
<dbReference type="Proteomes" id="UP000000379">
    <property type="component" value="Chromosome"/>
</dbReference>
<evidence type="ECO:0000313" key="6">
    <source>
        <dbReference type="Proteomes" id="UP000000379"/>
    </source>
</evidence>
<keyword evidence="3" id="KW-0808">Transferase</keyword>
<reference evidence="6" key="1">
    <citation type="submission" date="2010-05" db="EMBL/GenBank/DDBJ databases">
        <title>The complete genome of Truepera radiovictris DSM 17093.</title>
        <authorList>
            <consortium name="US DOE Joint Genome Institute (JGI-PGF)"/>
            <person name="Lucas S."/>
            <person name="Copeland A."/>
            <person name="Lapidus A."/>
            <person name="Glavina del Rio T."/>
            <person name="Dalin E."/>
            <person name="Tice H."/>
            <person name="Bruce D."/>
            <person name="Goodwin L."/>
            <person name="Pitluck S."/>
            <person name="Kyrpides N."/>
            <person name="Mavromatis K."/>
            <person name="Ovchinnikova G."/>
            <person name="Munk A.C."/>
            <person name="Detter J.C."/>
            <person name="Han C."/>
            <person name="Tapia R."/>
            <person name="Land M."/>
            <person name="Hauser L."/>
            <person name="Markowitz V."/>
            <person name="Cheng J.-F."/>
            <person name="Hugenholtz P."/>
            <person name="Woyke T."/>
            <person name="Wu D."/>
            <person name="Tindall B."/>
            <person name="Pomrenke H.G."/>
            <person name="Brambilla E."/>
            <person name="Klenk H.-P."/>
            <person name="Eisen J.A."/>
        </authorList>
    </citation>
    <scope>NUCLEOTIDE SEQUENCE [LARGE SCALE GENOMIC DNA]</scope>
    <source>
        <strain evidence="6">DSM 17093 / CIP 108686 / LMG 22925 / RQ-24</strain>
    </source>
</reference>
<dbReference type="Gene3D" id="3.90.1150.10">
    <property type="entry name" value="Aspartate Aminotransferase, domain 1"/>
    <property type="match status" value="1"/>
</dbReference>
<keyword evidence="6" id="KW-1185">Reference proteome</keyword>